<evidence type="ECO:0000256" key="5">
    <source>
        <dbReference type="ARBA" id="ARBA00022692"/>
    </source>
</evidence>
<evidence type="ECO:0000256" key="1">
    <source>
        <dbReference type="ARBA" id="ARBA00004651"/>
    </source>
</evidence>
<dbReference type="Pfam" id="PF03553">
    <property type="entry name" value="Na_H_antiporter"/>
    <property type="match status" value="1"/>
</dbReference>
<keyword evidence="6 9" id="KW-1133">Transmembrane helix</keyword>
<evidence type="ECO:0000256" key="2">
    <source>
        <dbReference type="ARBA" id="ARBA00022448"/>
    </source>
</evidence>
<feature type="transmembrane region" description="Helical" evidence="9">
    <location>
        <begin position="313"/>
        <end position="334"/>
    </location>
</feature>
<keyword evidence="12" id="KW-1185">Reference proteome</keyword>
<evidence type="ECO:0000256" key="9">
    <source>
        <dbReference type="SAM" id="Phobius"/>
    </source>
</evidence>
<feature type="transmembrane region" description="Helical" evidence="9">
    <location>
        <begin position="193"/>
        <end position="212"/>
    </location>
</feature>
<keyword evidence="4" id="KW-1003">Cell membrane</keyword>
<evidence type="ECO:0000256" key="3">
    <source>
        <dbReference type="ARBA" id="ARBA00022449"/>
    </source>
</evidence>
<dbReference type="GO" id="GO:0005886">
    <property type="term" value="C:plasma membrane"/>
    <property type="evidence" value="ECO:0007669"/>
    <property type="project" value="UniProtKB-SubCell"/>
</dbReference>
<evidence type="ECO:0000256" key="6">
    <source>
        <dbReference type="ARBA" id="ARBA00022989"/>
    </source>
</evidence>
<evidence type="ECO:0000313" key="12">
    <source>
        <dbReference type="Proteomes" id="UP000288623"/>
    </source>
</evidence>
<keyword evidence="2" id="KW-0813">Transport</keyword>
<feature type="transmembrane region" description="Helical" evidence="9">
    <location>
        <begin position="258"/>
        <end position="277"/>
    </location>
</feature>
<feature type="transmembrane region" description="Helical" evidence="9">
    <location>
        <begin position="38"/>
        <end position="54"/>
    </location>
</feature>
<sequence>MFHSDSALKPTFFEACIILILMIAIMAVSLLGFGANPHIPVLFVIIMLLCYGALKKVAYRTMEQGLVDGAKSGLAAIFIFFFIGILISTFMMSGTIPTMIYYGFELISGQFFYAIVFIVACIIGVAVGSSLTTTATIGVAFIGMAHAMDLSLAITAGAIVSGAFFGDKMSPLSDTTNLASSIMNVDLFEHIKNMAWTTVPAFVISFIIYGVLSPSGKELANSGVGEFQQALIATDLIHWYTLMPVVLLVVFALKKIPAIPTLIIGSVFAIALSYFHHTYSGSQVLTMLFEGYKSTTGVKEIDSLLTRGGISSMFFTISLVILALGMGGLLFKLGIIQVVLQKIEHLFKSVGATITGAAATAIGVNVFIGEQYLSILLPAETFQKQFEKVGLASKNLARTVEDAGTVVNPLIPWSVCGIFITTVLDVSTLEYAPFALFCILSPILTILFGWTGKTLTYLKK</sequence>
<evidence type="ECO:0000256" key="4">
    <source>
        <dbReference type="ARBA" id="ARBA00022475"/>
    </source>
</evidence>
<name>A0A433RR20_9BACL</name>
<proteinExistence type="inferred from homology"/>
<feature type="domain" description="Na+/H+ antiporter NhaC-like C-terminal" evidence="10">
    <location>
        <begin position="162"/>
        <end position="452"/>
    </location>
</feature>
<feature type="transmembrane region" description="Helical" evidence="9">
    <location>
        <begin position="74"/>
        <end position="104"/>
    </location>
</feature>
<dbReference type="PANTHER" id="PTHR33451">
    <property type="entry name" value="MALATE-2H(+)/NA(+)-LACTATE ANTIPORTER"/>
    <property type="match status" value="1"/>
</dbReference>
<feature type="transmembrane region" description="Helical" evidence="9">
    <location>
        <begin position="137"/>
        <end position="165"/>
    </location>
</feature>
<organism evidence="11 12">
    <name type="scientific">Candidatus Kurthia intestinigallinarum</name>
    <dbReference type="NCBI Taxonomy" id="1562256"/>
    <lineage>
        <taxon>Bacteria</taxon>
        <taxon>Bacillati</taxon>
        <taxon>Bacillota</taxon>
        <taxon>Bacilli</taxon>
        <taxon>Bacillales</taxon>
        <taxon>Caryophanaceae</taxon>
        <taxon>Kurthia</taxon>
    </lineage>
</organism>
<evidence type="ECO:0000256" key="7">
    <source>
        <dbReference type="ARBA" id="ARBA00023136"/>
    </source>
</evidence>
<comment type="similarity">
    <text evidence="8">Belongs to the NhaC Na(+)/H(+) (TC 2.A.35) antiporter family.</text>
</comment>
<dbReference type="InterPro" id="IPR018461">
    <property type="entry name" value="Na/H_Antiport_NhaC-like_C"/>
</dbReference>
<dbReference type="AlphaFoldDB" id="A0A433RR20"/>
<feature type="transmembrane region" description="Helical" evidence="9">
    <location>
        <begin position="111"/>
        <end position="131"/>
    </location>
</feature>
<accession>A0A433RR20</accession>
<feature type="transmembrane region" description="Helical" evidence="9">
    <location>
        <begin position="346"/>
        <end position="368"/>
    </location>
</feature>
<protein>
    <submittedName>
        <fullName evidence="11">Sodium:proton antiporter</fullName>
    </submittedName>
</protein>
<keyword evidence="3" id="KW-0050">Antiport</keyword>
<keyword evidence="5 9" id="KW-0812">Transmembrane</keyword>
<dbReference type="EMBL" id="JTFC01000039">
    <property type="protein sequence ID" value="RUS53193.1"/>
    <property type="molecule type" value="Genomic_DNA"/>
</dbReference>
<dbReference type="InterPro" id="IPR052180">
    <property type="entry name" value="NhaC_Na-H+_Antiporter"/>
</dbReference>
<evidence type="ECO:0000313" key="11">
    <source>
        <dbReference type="EMBL" id="RUS53193.1"/>
    </source>
</evidence>
<evidence type="ECO:0000256" key="8">
    <source>
        <dbReference type="ARBA" id="ARBA00038435"/>
    </source>
</evidence>
<dbReference type="NCBIfam" id="TIGR00931">
    <property type="entry name" value="antiport_nhaC"/>
    <property type="match status" value="1"/>
</dbReference>
<keyword evidence="7 9" id="KW-0472">Membrane</keyword>
<reference evidence="11 12" key="1">
    <citation type="submission" date="2014-11" db="EMBL/GenBank/DDBJ databases">
        <title>Genome sequence and analysis of novel Kurthia sp.</title>
        <authorList>
            <person name="Lawson J.N."/>
            <person name="Gonzalez J.E."/>
            <person name="Rinauldi L."/>
            <person name="Xuan Z."/>
            <person name="Firman A."/>
            <person name="Shaddox L."/>
            <person name="Trudeau A."/>
            <person name="Shah S."/>
            <person name="Reiman D."/>
        </authorList>
    </citation>
    <scope>NUCLEOTIDE SEQUENCE [LARGE SCALE GENOMIC DNA]</scope>
    <source>
        <strain evidence="11 12">3B1D</strain>
    </source>
</reference>
<evidence type="ECO:0000259" key="10">
    <source>
        <dbReference type="Pfam" id="PF03553"/>
    </source>
</evidence>
<comment type="caution">
    <text evidence="11">The sequence shown here is derived from an EMBL/GenBank/DDBJ whole genome shotgun (WGS) entry which is preliminary data.</text>
</comment>
<feature type="transmembrane region" description="Helical" evidence="9">
    <location>
        <begin position="12"/>
        <end position="31"/>
    </location>
</feature>
<dbReference type="InterPro" id="IPR004770">
    <property type="entry name" value="Na/H_antiport_NhaC"/>
</dbReference>
<feature type="transmembrane region" description="Helical" evidence="9">
    <location>
        <begin position="232"/>
        <end position="251"/>
    </location>
</feature>
<comment type="subcellular location">
    <subcellularLocation>
        <location evidence="1">Cell membrane</location>
        <topology evidence="1">Multi-pass membrane protein</topology>
    </subcellularLocation>
</comment>
<dbReference type="GO" id="GO:0015297">
    <property type="term" value="F:antiporter activity"/>
    <property type="evidence" value="ECO:0007669"/>
    <property type="project" value="UniProtKB-KW"/>
</dbReference>
<dbReference type="RefSeq" id="WP_126991449.1">
    <property type="nucleotide sequence ID" value="NZ_JTFC01000039.1"/>
</dbReference>
<feature type="transmembrane region" description="Helical" evidence="9">
    <location>
        <begin position="431"/>
        <end position="450"/>
    </location>
</feature>
<dbReference type="Proteomes" id="UP000288623">
    <property type="component" value="Unassembled WGS sequence"/>
</dbReference>
<dbReference type="PANTHER" id="PTHR33451:SF6">
    <property type="entry name" value="NA(+)_H(+) ANTIPORTER NHAC"/>
    <property type="match status" value="1"/>
</dbReference>
<gene>
    <name evidence="11" type="ORF">QI30_15170</name>
</gene>
<dbReference type="OrthoDB" id="9762978at2"/>